<feature type="compositionally biased region" description="Polar residues" evidence="4">
    <location>
        <begin position="36"/>
        <end position="49"/>
    </location>
</feature>
<dbReference type="Pfam" id="PF01535">
    <property type="entry name" value="PPR"/>
    <property type="match status" value="5"/>
</dbReference>
<dbReference type="PANTHER" id="PTHR47936:SF1">
    <property type="entry name" value="PENTATRICOPEPTIDE REPEAT-CONTAINING PROTEIN GUN1, CHLOROPLASTIC"/>
    <property type="match status" value="1"/>
</dbReference>
<evidence type="ECO:0000256" key="3">
    <source>
        <dbReference type="PROSITE-ProRule" id="PRU00708"/>
    </source>
</evidence>
<dbReference type="SUPFAM" id="SSF81901">
    <property type="entry name" value="HCP-like"/>
    <property type="match status" value="1"/>
</dbReference>
<feature type="repeat" description="PPR" evidence="3">
    <location>
        <begin position="840"/>
        <end position="874"/>
    </location>
</feature>
<dbReference type="Gene3D" id="1.25.40.10">
    <property type="entry name" value="Tetratricopeptide repeat domain"/>
    <property type="match status" value="8"/>
</dbReference>
<dbReference type="InterPro" id="IPR033443">
    <property type="entry name" value="PROP1-like_PPR_dom"/>
</dbReference>
<feature type="repeat" description="PPR" evidence="3">
    <location>
        <begin position="291"/>
        <end position="325"/>
    </location>
</feature>
<name>A0A2P2JY28_RHIMU</name>
<feature type="domain" description="PROP1-like PPR" evidence="5">
    <location>
        <begin position="266"/>
        <end position="411"/>
    </location>
</feature>
<reference evidence="6" key="1">
    <citation type="submission" date="2018-02" db="EMBL/GenBank/DDBJ databases">
        <title>Rhizophora mucronata_Transcriptome.</title>
        <authorList>
            <person name="Meera S.P."/>
            <person name="Sreeshan A."/>
            <person name="Augustine A."/>
        </authorList>
    </citation>
    <scope>NUCLEOTIDE SEQUENCE</scope>
    <source>
        <tissue evidence="6">Leaf</tissue>
    </source>
</reference>
<dbReference type="Pfam" id="PF17177">
    <property type="entry name" value="PPR_long"/>
    <property type="match status" value="1"/>
</dbReference>
<feature type="compositionally biased region" description="Basic residues" evidence="4">
    <location>
        <begin position="15"/>
        <end position="28"/>
    </location>
</feature>
<feature type="repeat" description="PPR" evidence="3">
    <location>
        <begin position="770"/>
        <end position="804"/>
    </location>
</feature>
<dbReference type="GO" id="GO:0031930">
    <property type="term" value="P:mitochondria-nucleus signaling pathway"/>
    <property type="evidence" value="ECO:0007669"/>
    <property type="project" value="TreeGrafter"/>
</dbReference>
<feature type="repeat" description="PPR" evidence="3">
    <location>
        <begin position="910"/>
        <end position="944"/>
    </location>
</feature>
<feature type="repeat" description="PPR" evidence="3">
    <location>
        <begin position="326"/>
        <end position="360"/>
    </location>
</feature>
<organism evidence="6">
    <name type="scientific">Rhizophora mucronata</name>
    <name type="common">Asiatic mangrove</name>
    <dbReference type="NCBI Taxonomy" id="61149"/>
    <lineage>
        <taxon>Eukaryota</taxon>
        <taxon>Viridiplantae</taxon>
        <taxon>Streptophyta</taxon>
        <taxon>Embryophyta</taxon>
        <taxon>Tracheophyta</taxon>
        <taxon>Spermatophyta</taxon>
        <taxon>Magnoliopsida</taxon>
        <taxon>eudicotyledons</taxon>
        <taxon>Gunneridae</taxon>
        <taxon>Pentapetalae</taxon>
        <taxon>rosids</taxon>
        <taxon>fabids</taxon>
        <taxon>Malpighiales</taxon>
        <taxon>Rhizophoraceae</taxon>
        <taxon>Rhizophora</taxon>
    </lineage>
</organism>
<dbReference type="PROSITE" id="PS51375">
    <property type="entry name" value="PPR"/>
    <property type="match status" value="13"/>
</dbReference>
<feature type="repeat" description="PPR" evidence="3">
    <location>
        <begin position="361"/>
        <end position="395"/>
    </location>
</feature>
<dbReference type="InterPro" id="IPR011990">
    <property type="entry name" value="TPR-like_helical_dom_sf"/>
</dbReference>
<dbReference type="EMBL" id="GGEC01017895">
    <property type="protein sequence ID" value="MBW98378.1"/>
    <property type="molecule type" value="Transcribed_RNA"/>
</dbReference>
<comment type="similarity">
    <text evidence="1">Belongs to the PPR family. P subfamily.</text>
</comment>
<evidence type="ECO:0000256" key="2">
    <source>
        <dbReference type="ARBA" id="ARBA00022737"/>
    </source>
</evidence>
<feature type="repeat" description="PPR" evidence="3">
    <location>
        <begin position="396"/>
        <end position="430"/>
    </location>
</feature>
<proteinExistence type="inferred from homology"/>
<keyword evidence="2" id="KW-0677">Repeat</keyword>
<evidence type="ECO:0000259" key="5">
    <source>
        <dbReference type="Pfam" id="PF17177"/>
    </source>
</evidence>
<evidence type="ECO:0000313" key="6">
    <source>
        <dbReference type="EMBL" id="MBW98378.1"/>
    </source>
</evidence>
<dbReference type="AlphaFoldDB" id="A0A2P2JY28"/>
<dbReference type="SUPFAM" id="SSF48452">
    <property type="entry name" value="TPR-like"/>
    <property type="match status" value="1"/>
</dbReference>
<evidence type="ECO:0000256" key="4">
    <source>
        <dbReference type="SAM" id="MobiDB-lite"/>
    </source>
</evidence>
<dbReference type="Pfam" id="PF13812">
    <property type="entry name" value="PPR_3"/>
    <property type="match status" value="2"/>
</dbReference>
<feature type="repeat" description="PPR" evidence="3">
    <location>
        <begin position="535"/>
        <end position="569"/>
    </location>
</feature>
<feature type="repeat" description="PPR" evidence="3">
    <location>
        <begin position="875"/>
        <end position="909"/>
    </location>
</feature>
<dbReference type="PANTHER" id="PTHR47936">
    <property type="entry name" value="PPR_LONG DOMAIN-CONTAINING PROTEIN"/>
    <property type="match status" value="1"/>
</dbReference>
<accession>A0A2P2JY28</accession>
<evidence type="ECO:0000256" key="1">
    <source>
        <dbReference type="ARBA" id="ARBA00007626"/>
    </source>
</evidence>
<dbReference type="InterPro" id="IPR002885">
    <property type="entry name" value="PPR_rpt"/>
</dbReference>
<dbReference type="GO" id="GO:0009507">
    <property type="term" value="C:chloroplast"/>
    <property type="evidence" value="ECO:0007669"/>
    <property type="project" value="TreeGrafter"/>
</dbReference>
<dbReference type="GO" id="GO:0010019">
    <property type="term" value="P:chloroplast-nucleus signaling pathway"/>
    <property type="evidence" value="ECO:0007669"/>
    <property type="project" value="TreeGrafter"/>
</dbReference>
<feature type="repeat" description="PPR" evidence="3">
    <location>
        <begin position="805"/>
        <end position="839"/>
    </location>
</feature>
<feature type="repeat" description="PPR" evidence="3">
    <location>
        <begin position="945"/>
        <end position="979"/>
    </location>
</feature>
<protein>
    <submittedName>
        <fullName evidence="6">Pentatricopeptide repeat-containing protein At5g27270 isoform X1</fullName>
    </submittedName>
</protein>
<feature type="repeat" description="PPR" evidence="3">
    <location>
        <begin position="256"/>
        <end position="290"/>
    </location>
</feature>
<feature type="region of interest" description="Disordered" evidence="4">
    <location>
        <begin position="1"/>
        <end position="69"/>
    </location>
</feature>
<sequence>MESLILKSPFLPPPLKRKPNTKSPKTKPKIPITAKSSIHSDPWSSTGGNISKPKPKSMNRKNPLSDDNARGIIKARARYLSALRKNQGPHAQTPKWIKRTPEQMVQYLEDDRNGHLYGRHVVAAIKAVRGMAGKREEERDVRMVMRGFVGKLSFREMCVVLKEQRGWREVRDFFAWMKLQLSYRPSVIVYTIVLRIYGQVGKIKLAEQTFLELLETGCEPDEIAFGTMLCTYARWGRHRAMLSFYSAIEERRIILSVSVYNFMLSSLQKKSLHGRVIELWKQMVDKGVMPNSFTYTVVIGSLVKQGLCEEALKMFNEMRNIGHLPEEATYSLLISTSIKSDDHDVALRLYEDLRFRGIVPSNFTCASLLTLYYKTEDYAKALSLFTEMQSKRIAADEVIYGLLIRVYGKLGLYEDAQKTFEETERLGLLSDEKTYLSMAQVHLSFQNSEKALNVIDLMKSRNIWLSRFAYIVLLQCYVMKGELGSAEETFQALSKTGHPDAGSCNDMLNLYVKLNLIEKAKDFIVQIRNNKVDFDEQLYKTVIEVLCKEGMLKDFDQLIEEMRTNNCFKDIRYFHTIIKVMRRDNKQCENFMVSIEPDTVALGLLLALFLAVDNFVKAEEVLRLLVGTGKGLPTVNQLVGKFIREGDICQARRVNDQVTNLGCRLDSEIIASLIALCGRKGELKQAQEIFAAVADAPLSEKSVFIAMIDAYAKCGKSEEAYSLYKDFSETVHDLGAVGIGMVVNALTNSGKHHEAENIIHKCIQENMKLDTVAYNIFIKAMLEAGRLHFATRIYQHMHLLGVPPSIQTFNTMISVYGRAQKLDKAVEMFNTACDLGLSLDEKAYMNMVSYYGKAGKRHEASLLFTRMQEEGIEPGVVSYNIMMNVYAMGGLYNEVEELFKAMQKDGYSADSFSYLSLVQAYTQSLKYSEAEETIIAMKKKGIPPSCVHFNHLLSAFANVGLIGEAERVYKELFICGLIPDLACFRTMLKGYMDYGYVEEGIKFFQQIRESAEPDRFIMSGGVHLYNAAGKKQEAEVLLESMNHLKIPFLDKLEVGSKAQGLICNRNN</sequence>
<dbReference type="Pfam" id="PF13041">
    <property type="entry name" value="PPR_2"/>
    <property type="match status" value="1"/>
</dbReference>
<feature type="repeat" description="PPR" evidence="3">
    <location>
        <begin position="186"/>
        <end position="220"/>
    </location>
</feature>
<dbReference type="NCBIfam" id="TIGR00756">
    <property type="entry name" value="PPR"/>
    <property type="match status" value="7"/>
</dbReference>